<protein>
    <submittedName>
        <fullName evidence="1">Uncharacterized protein</fullName>
    </submittedName>
</protein>
<dbReference type="AlphaFoldDB" id="A0A1L7CHL1"/>
<dbReference type="EMBL" id="CP009245">
    <property type="protein sequence ID" value="APT85337.1"/>
    <property type="molecule type" value="Genomic_DNA"/>
</dbReference>
<keyword evidence="2" id="KW-1185">Reference proteome</keyword>
<organism evidence="1 2">
    <name type="scientific">Corynebacterium aquilae DSM 44791</name>
    <dbReference type="NCBI Taxonomy" id="1431546"/>
    <lineage>
        <taxon>Bacteria</taxon>
        <taxon>Bacillati</taxon>
        <taxon>Actinomycetota</taxon>
        <taxon>Actinomycetes</taxon>
        <taxon>Mycobacteriales</taxon>
        <taxon>Corynebacteriaceae</taxon>
        <taxon>Corynebacterium</taxon>
    </lineage>
</organism>
<evidence type="ECO:0000313" key="1">
    <source>
        <dbReference type="EMBL" id="APT85337.1"/>
    </source>
</evidence>
<dbReference type="OrthoDB" id="9795302at2"/>
<sequence length="170" mass="18502">MVDKQLKERLVMQAAVLKAAKEIHDQEKKLLLEELEEGERVIAKNSEGVKLGTLSKTAPEPKAVVEDMAAVCATLTPDDFDYSIPSRNMVQALAVIGEHAPELLDFEPKAHILAEQERAALAAHKAGEELPAGWGIHKKAGYLTIRPTEDAKLAGRGVLEAAHLAKELEQ</sequence>
<proteinExistence type="predicted"/>
<dbReference type="KEGG" id="caqu:CAQU_10010"/>
<reference evidence="1 2" key="1">
    <citation type="submission" date="2014-08" db="EMBL/GenBank/DDBJ databases">
        <title>Complete genome sequence of Corynebacterium aquilae S-613T(T) (=DSM 44791(T)), isolated from the choana of a healthy golden eagle.</title>
        <authorList>
            <person name="Ruckert C."/>
            <person name="Albersmeier A."/>
            <person name="Winkler A."/>
            <person name="Kalinowski J."/>
        </authorList>
    </citation>
    <scope>NUCLEOTIDE SEQUENCE [LARGE SCALE GENOMIC DNA]</scope>
    <source>
        <strain evidence="1 2">S-613</strain>
    </source>
</reference>
<dbReference type="RefSeq" id="WP_075727289.1">
    <property type="nucleotide sequence ID" value="NZ_CP009245.1"/>
</dbReference>
<dbReference type="Proteomes" id="UP000185478">
    <property type="component" value="Chromosome"/>
</dbReference>
<name>A0A1L7CHL1_9CORY</name>
<accession>A0A1L7CHL1</accession>
<gene>
    <name evidence="1" type="ORF">CAQU_10010</name>
</gene>
<evidence type="ECO:0000313" key="2">
    <source>
        <dbReference type="Proteomes" id="UP000185478"/>
    </source>
</evidence>